<comment type="subcellular location">
    <subcellularLocation>
        <location evidence="3">Cytoplasm</location>
    </subcellularLocation>
</comment>
<dbReference type="Proteomes" id="UP000315321">
    <property type="component" value="Unassembled WGS sequence"/>
</dbReference>
<dbReference type="Pfam" id="PF02634">
    <property type="entry name" value="FdhD-NarQ"/>
    <property type="match status" value="1"/>
</dbReference>
<keyword evidence="5" id="KW-1185">Reference proteome</keyword>
<evidence type="ECO:0000313" key="4">
    <source>
        <dbReference type="EMBL" id="TSJ64241.1"/>
    </source>
</evidence>
<sequence length="277" mass="29155">MIPPVVRVARLAVVSSGAKAGERAIPEETPVAIVHNGSTYAVMMATPSDLEDFGYGFSLTEGVIGDLADVESIETLEFEEGVEIRLWLNQERAGEQVARRRQIAGPTGCGLCGVESLELAVKPARAVGEGRSFTAADISRAVASLPPAQLLNHETRAVHAAAFWEPEAGLVAVREDVGRHNALDKLVGHLVRQGRAAASGIVLLTSRVSIEMVQKTAMLGAQVLVAVSAPTALAVRTAEAAGITLVAIARDDGFEVFTHPHRIVLGGAEQERIAHVG</sequence>
<comment type="function">
    <text evidence="3">Required for formate dehydrogenase (FDH) activity. Acts as a sulfur carrier protein that transfers sulfur from IscS to the molybdenum cofactor prior to its insertion into FDH.</text>
</comment>
<evidence type="ECO:0000256" key="2">
    <source>
        <dbReference type="ARBA" id="ARBA00023150"/>
    </source>
</evidence>
<organism evidence="4 5">
    <name type="scientific">Ancylobacter moscoviensis</name>
    <dbReference type="NCBI Taxonomy" id="2597768"/>
    <lineage>
        <taxon>Bacteria</taxon>
        <taxon>Pseudomonadati</taxon>
        <taxon>Pseudomonadota</taxon>
        <taxon>Alphaproteobacteria</taxon>
        <taxon>Hyphomicrobiales</taxon>
        <taxon>Xanthobacteraceae</taxon>
        <taxon>Ancylobacter</taxon>
    </lineage>
</organism>
<reference evidence="4 5" key="1">
    <citation type="submission" date="2019-07" db="EMBL/GenBank/DDBJ databases">
        <authorList>
            <person name="Grouzdev D.S."/>
        </authorList>
    </citation>
    <scope>NUCLEOTIDE SEQUENCE [LARGE SCALE GENOMIC DNA]</scope>
    <source>
        <strain evidence="4 5">3C</strain>
    </source>
</reference>
<accession>A0ABY3DV73</accession>
<proteinExistence type="inferred from homology"/>
<dbReference type="EMBL" id="VMBP01000001">
    <property type="protein sequence ID" value="TSJ64241.1"/>
    <property type="molecule type" value="Genomic_DNA"/>
</dbReference>
<dbReference type="PIRSF" id="PIRSF015626">
    <property type="entry name" value="FdhD"/>
    <property type="match status" value="1"/>
</dbReference>
<gene>
    <name evidence="3 4" type="primary">fdhD</name>
    <name evidence="4" type="ORF">FO470_02835</name>
</gene>
<dbReference type="InterPro" id="IPR003786">
    <property type="entry name" value="FdhD"/>
</dbReference>
<name>A0ABY3DV73_9HYPH</name>
<evidence type="ECO:0000256" key="3">
    <source>
        <dbReference type="HAMAP-Rule" id="MF_00187"/>
    </source>
</evidence>
<keyword evidence="2 3" id="KW-0501">Molybdenum cofactor biosynthesis</keyword>
<dbReference type="PANTHER" id="PTHR30592:SF1">
    <property type="entry name" value="SULFUR CARRIER PROTEIN FDHD"/>
    <property type="match status" value="1"/>
</dbReference>
<comment type="caution">
    <text evidence="3">Lacks conserved residue(s) required for the propagation of feature annotation.</text>
</comment>
<dbReference type="Gene3D" id="3.40.140.10">
    <property type="entry name" value="Cytidine Deaminase, domain 2"/>
    <property type="match status" value="1"/>
</dbReference>
<evidence type="ECO:0000256" key="1">
    <source>
        <dbReference type="ARBA" id="ARBA00022490"/>
    </source>
</evidence>
<feature type="active site" description="Cysteine persulfide intermediate" evidence="3">
    <location>
        <position position="109"/>
    </location>
</feature>
<keyword evidence="1 3" id="KW-0963">Cytoplasm</keyword>
<dbReference type="HAMAP" id="MF_00187">
    <property type="entry name" value="FdhD"/>
    <property type="match status" value="1"/>
</dbReference>
<dbReference type="NCBIfam" id="TIGR00129">
    <property type="entry name" value="fdhD_narQ"/>
    <property type="match status" value="1"/>
</dbReference>
<dbReference type="SUPFAM" id="SSF53927">
    <property type="entry name" value="Cytidine deaminase-like"/>
    <property type="match status" value="1"/>
</dbReference>
<comment type="similarity">
    <text evidence="3">Belongs to the FdhD family.</text>
</comment>
<dbReference type="PANTHER" id="PTHR30592">
    <property type="entry name" value="FORMATE DEHYDROGENASE"/>
    <property type="match status" value="1"/>
</dbReference>
<protein>
    <recommendedName>
        <fullName evidence="3">Sulfur carrier protein FdhD</fullName>
    </recommendedName>
</protein>
<comment type="caution">
    <text evidence="4">The sequence shown here is derived from an EMBL/GenBank/DDBJ whole genome shotgun (WGS) entry which is preliminary data.</text>
</comment>
<evidence type="ECO:0000313" key="5">
    <source>
        <dbReference type="Proteomes" id="UP000315321"/>
    </source>
</evidence>
<dbReference type="RefSeq" id="WP_144341398.1">
    <property type="nucleotide sequence ID" value="NZ_VMBP01000001.1"/>
</dbReference>
<dbReference type="InterPro" id="IPR016193">
    <property type="entry name" value="Cytidine_deaminase-like"/>
</dbReference>
<dbReference type="Gene3D" id="3.10.20.10">
    <property type="match status" value="1"/>
</dbReference>